<reference evidence="1 2" key="1">
    <citation type="journal article" date="2023" name="Plants (Basel)">
        <title>Bridging the Gap: Combining Genomics and Transcriptomics Approaches to Understand Stylosanthes scabra, an Orphan Legume from the Brazilian Caatinga.</title>
        <authorList>
            <person name="Ferreira-Neto J.R.C."/>
            <person name="da Silva M.D."/>
            <person name="Binneck E."/>
            <person name="de Melo N.F."/>
            <person name="da Silva R.H."/>
            <person name="de Melo A.L.T.M."/>
            <person name="Pandolfi V."/>
            <person name="Bustamante F.O."/>
            <person name="Brasileiro-Vidal A.C."/>
            <person name="Benko-Iseppon A.M."/>
        </authorList>
    </citation>
    <scope>NUCLEOTIDE SEQUENCE [LARGE SCALE GENOMIC DNA]</scope>
    <source>
        <tissue evidence="1">Leaves</tissue>
    </source>
</reference>
<gene>
    <name evidence="1" type="ORF">PIB30_078017</name>
</gene>
<dbReference type="Proteomes" id="UP001341840">
    <property type="component" value="Unassembled WGS sequence"/>
</dbReference>
<name>A0ABU6TQ89_9FABA</name>
<accession>A0ABU6TQ89</accession>
<keyword evidence="2" id="KW-1185">Reference proteome</keyword>
<evidence type="ECO:0000313" key="1">
    <source>
        <dbReference type="EMBL" id="MED6150992.1"/>
    </source>
</evidence>
<proteinExistence type="predicted"/>
<sequence length="210" mass="24952">MRGTLGRIASKLRSLLRKLPFFIFPGYRPPRLSDDILSQIFVKCHPKTVGRLRALNSVSTYAFGFLPDFLEYRVVYFFKNDFLDTEMQWLMWNSTYGTWNQHVIFDTEVQKIGPTLVIDMGVAYFVGWEVLIFIHPTSWNIYILPNTLARKLQSHNQDFLLFVDDSDNCVPIRFRRENRVSIIHMSHDVRRFRNLSEYHPIVHIAIRYFN</sequence>
<evidence type="ECO:0000313" key="2">
    <source>
        <dbReference type="Proteomes" id="UP001341840"/>
    </source>
</evidence>
<dbReference type="EMBL" id="JASCZI010091687">
    <property type="protein sequence ID" value="MED6150992.1"/>
    <property type="molecule type" value="Genomic_DNA"/>
</dbReference>
<comment type="caution">
    <text evidence="1">The sequence shown here is derived from an EMBL/GenBank/DDBJ whole genome shotgun (WGS) entry which is preliminary data.</text>
</comment>
<protein>
    <submittedName>
        <fullName evidence="1">Uncharacterized protein</fullName>
    </submittedName>
</protein>
<organism evidence="1 2">
    <name type="scientific">Stylosanthes scabra</name>
    <dbReference type="NCBI Taxonomy" id="79078"/>
    <lineage>
        <taxon>Eukaryota</taxon>
        <taxon>Viridiplantae</taxon>
        <taxon>Streptophyta</taxon>
        <taxon>Embryophyta</taxon>
        <taxon>Tracheophyta</taxon>
        <taxon>Spermatophyta</taxon>
        <taxon>Magnoliopsida</taxon>
        <taxon>eudicotyledons</taxon>
        <taxon>Gunneridae</taxon>
        <taxon>Pentapetalae</taxon>
        <taxon>rosids</taxon>
        <taxon>fabids</taxon>
        <taxon>Fabales</taxon>
        <taxon>Fabaceae</taxon>
        <taxon>Papilionoideae</taxon>
        <taxon>50 kb inversion clade</taxon>
        <taxon>dalbergioids sensu lato</taxon>
        <taxon>Dalbergieae</taxon>
        <taxon>Pterocarpus clade</taxon>
        <taxon>Stylosanthes</taxon>
    </lineage>
</organism>